<dbReference type="PANTHER" id="PTHR37291:SF1">
    <property type="entry name" value="TYPE IV METHYL-DIRECTED RESTRICTION ENZYME ECOKMCRB SUBUNIT"/>
    <property type="match status" value="1"/>
</dbReference>
<dbReference type="GO" id="GO:0005524">
    <property type="term" value="F:ATP binding"/>
    <property type="evidence" value="ECO:0007669"/>
    <property type="project" value="InterPro"/>
</dbReference>
<dbReference type="SMART" id="SM00382">
    <property type="entry name" value="AAA"/>
    <property type="match status" value="1"/>
</dbReference>
<evidence type="ECO:0000259" key="1">
    <source>
        <dbReference type="SMART" id="SM00382"/>
    </source>
</evidence>
<dbReference type="PANTHER" id="PTHR37291">
    <property type="entry name" value="5-METHYLCYTOSINE-SPECIFIC RESTRICTION ENZYME B"/>
    <property type="match status" value="1"/>
</dbReference>
<dbReference type="CDD" id="cd00009">
    <property type="entry name" value="AAA"/>
    <property type="match status" value="1"/>
</dbReference>
<dbReference type="Proteomes" id="UP000574769">
    <property type="component" value="Unassembled WGS sequence"/>
</dbReference>
<dbReference type="RefSeq" id="WP_184117138.1">
    <property type="nucleotide sequence ID" value="NZ_JACHNY010000023.1"/>
</dbReference>
<dbReference type="InterPro" id="IPR011704">
    <property type="entry name" value="ATPase_dyneun-rel_AAA"/>
</dbReference>
<sequence>MGITTANGDPVDSDHAFFNPFAPKDPWRHEGYPRSGTYSTLDRSKTFAGILKVDKSGVGMNVATADDYIDAALKDLRRSAKRSIDIPLVALAIWTQRGEEFDDGDDLDVVTDRFRSEYHVTDAEAAAFFSTNVEAPEPVFGDEAVRSDALIDALFAIAPREAPAGGGATVEAETLTEDLPEDLVEFLRGGLLLPHSLLRQLVTLLRAGKHIILTGPPGTGKSTLADRLAIASERYSKDFAFPGSAGRLLTTATADWSTFDTLGGYTPSAEGPGLVFEEGLFLQAIRENKWLIIDELNRADVDKAFGQLFTVLSGHDVITSFKVNKHNVAIELDRDRAESSYEPATGKYRLGRDWRIIATMNTFDRSLLFQLSAAFVRRFAVVNVGIPSQEELVAWFHGRELAPDEHALLSGLIALLHPVRPLGPAIWGDLIDYMEVRSQHSFGDDPTEAASFTEAVISYVLPQLDGLDRESLGLVENGLLALLPTDADKERIGQAFRDAF</sequence>
<comment type="caution">
    <text evidence="2">The sequence shown here is derived from an EMBL/GenBank/DDBJ whole genome shotgun (WGS) entry which is preliminary data.</text>
</comment>
<dbReference type="Gene3D" id="3.40.50.300">
    <property type="entry name" value="P-loop containing nucleotide triphosphate hydrolases"/>
    <property type="match status" value="1"/>
</dbReference>
<evidence type="ECO:0000313" key="3">
    <source>
        <dbReference type="Proteomes" id="UP000574769"/>
    </source>
</evidence>
<dbReference type="InterPro" id="IPR027417">
    <property type="entry name" value="P-loop_NTPase"/>
</dbReference>
<dbReference type="Pfam" id="PF07728">
    <property type="entry name" value="AAA_5"/>
    <property type="match status" value="1"/>
</dbReference>
<dbReference type="InterPro" id="IPR003593">
    <property type="entry name" value="AAA+_ATPase"/>
</dbReference>
<gene>
    <name evidence="2" type="ORF">GGQ96_004192</name>
</gene>
<feature type="domain" description="AAA+ ATPase" evidence="1">
    <location>
        <begin position="207"/>
        <end position="385"/>
    </location>
</feature>
<accession>A0A7W7AMZ6</accession>
<dbReference type="AlphaFoldDB" id="A0A7W7AMZ6"/>
<name>A0A7W7AMZ6_9SPHN</name>
<keyword evidence="3" id="KW-1185">Reference proteome</keyword>
<dbReference type="GO" id="GO:0016887">
    <property type="term" value="F:ATP hydrolysis activity"/>
    <property type="evidence" value="ECO:0007669"/>
    <property type="project" value="InterPro"/>
</dbReference>
<organism evidence="2 3">
    <name type="scientific">Sphingomonas abaci</name>
    <dbReference type="NCBI Taxonomy" id="237611"/>
    <lineage>
        <taxon>Bacteria</taxon>
        <taxon>Pseudomonadati</taxon>
        <taxon>Pseudomonadota</taxon>
        <taxon>Alphaproteobacteria</taxon>
        <taxon>Sphingomonadales</taxon>
        <taxon>Sphingomonadaceae</taxon>
        <taxon>Sphingomonas</taxon>
    </lineage>
</organism>
<reference evidence="2 3" key="1">
    <citation type="submission" date="2020-08" db="EMBL/GenBank/DDBJ databases">
        <title>Genomic Encyclopedia of Type Strains, Phase IV (KMG-IV): sequencing the most valuable type-strain genomes for metagenomic binning, comparative biology and taxonomic classification.</title>
        <authorList>
            <person name="Goeker M."/>
        </authorList>
    </citation>
    <scope>NUCLEOTIDE SEQUENCE [LARGE SCALE GENOMIC DNA]</scope>
    <source>
        <strain evidence="2 3">DSM 15867</strain>
    </source>
</reference>
<protein>
    <submittedName>
        <fullName evidence="2">MoxR-like ATPase</fullName>
    </submittedName>
</protein>
<dbReference type="SUPFAM" id="SSF52540">
    <property type="entry name" value="P-loop containing nucleoside triphosphate hydrolases"/>
    <property type="match status" value="1"/>
</dbReference>
<proteinExistence type="predicted"/>
<evidence type="ECO:0000313" key="2">
    <source>
        <dbReference type="EMBL" id="MBB4620032.1"/>
    </source>
</evidence>
<dbReference type="EMBL" id="JACHNY010000023">
    <property type="protein sequence ID" value="MBB4620032.1"/>
    <property type="molecule type" value="Genomic_DNA"/>
</dbReference>
<dbReference type="InterPro" id="IPR052934">
    <property type="entry name" value="Methyl-DNA_Rec/Restrict_Enz"/>
</dbReference>